<dbReference type="GO" id="GO:0016020">
    <property type="term" value="C:membrane"/>
    <property type="evidence" value="ECO:0007669"/>
    <property type="project" value="InterPro"/>
</dbReference>
<dbReference type="Proteomes" id="UP000217696">
    <property type="component" value="Chromosome"/>
</dbReference>
<dbReference type="KEGG" id="asoc:CB4_00533"/>
<keyword evidence="2" id="KW-1185">Reference proteome</keyword>
<proteinExistence type="predicted"/>
<evidence type="ECO:0000313" key="1">
    <source>
        <dbReference type="EMBL" id="BAU26406.1"/>
    </source>
</evidence>
<dbReference type="AlphaFoldDB" id="A0A0U5B418"/>
<name>A0A0U5B418_9BACL</name>
<dbReference type="InterPro" id="IPR010288">
    <property type="entry name" value="EcsB_ABC"/>
</dbReference>
<protein>
    <submittedName>
        <fullName evidence="1">Bacterial ABC transporter protein EcsB</fullName>
    </submittedName>
</protein>
<dbReference type="Pfam" id="PF05975">
    <property type="entry name" value="EcsB"/>
    <property type="match status" value="1"/>
</dbReference>
<evidence type="ECO:0000313" key="2">
    <source>
        <dbReference type="Proteomes" id="UP000217696"/>
    </source>
</evidence>
<dbReference type="OrthoDB" id="2447941at2"/>
<organism evidence="1 2">
    <name type="scientific">Aneurinibacillus soli</name>
    <dbReference type="NCBI Taxonomy" id="1500254"/>
    <lineage>
        <taxon>Bacteria</taxon>
        <taxon>Bacillati</taxon>
        <taxon>Bacillota</taxon>
        <taxon>Bacilli</taxon>
        <taxon>Bacillales</taxon>
        <taxon>Paenibacillaceae</taxon>
        <taxon>Aneurinibacillus group</taxon>
        <taxon>Aneurinibacillus</taxon>
    </lineage>
</organism>
<dbReference type="EMBL" id="AP017312">
    <property type="protein sequence ID" value="BAU26406.1"/>
    <property type="molecule type" value="Genomic_DNA"/>
</dbReference>
<sequence>METKALWNKRMGAFLTEALGYLRYVGNSGAIGFLVLVVLTGAYYYSRLLKQLPDTYPFEWGIGLVMAYLLTRGQVRTFLKEADLVFLLPLEPRMKPYFRSAVLYSFVFQAAGIMGTLLVLWPLYRHRMGESALSFGSILVVLLVLRLLNTAACWQEERIVEAREIALHRFVRACANAAIVLVVFVRGFVLPSLLIAAVFIAAAAWYYRHTMASRTVNWERLLQTEQALSSRFYSWMNQFVDVPYEFSKVRRRDWVALFADRLSFTSRNAYMYLYAKTFVRSELFAMALRLTVIGGVIIMAMDGALAKWITYVLVLGVTAVQLSSLLRYHRYTFWTHIYPLPPVGRREAVERVVGIALLVQSFFLDVALFVPFSAGWHLFAGPVVGLVLAYGYSRIVLRRRLQSL</sequence>
<dbReference type="RefSeq" id="WP_096463459.1">
    <property type="nucleotide sequence ID" value="NZ_AP017312.1"/>
</dbReference>
<dbReference type="PIRSF" id="PIRSF037259">
    <property type="entry name" value="EcsB_ABC"/>
    <property type="match status" value="1"/>
</dbReference>
<reference evidence="1 2" key="1">
    <citation type="submission" date="2015-12" db="EMBL/GenBank/DDBJ databases">
        <title>Genome sequence of Aneurinibacillus soli.</title>
        <authorList>
            <person name="Lee J.S."/>
            <person name="Lee K.C."/>
            <person name="Kim K.K."/>
            <person name="Lee B.W."/>
        </authorList>
    </citation>
    <scope>NUCLEOTIDE SEQUENCE [LARGE SCALE GENOMIC DNA]</scope>
    <source>
        <strain evidence="1 2">CB4</strain>
    </source>
</reference>
<accession>A0A0U5B418</accession>
<gene>
    <name evidence="1" type="ORF">CB4_00533</name>
</gene>